<keyword evidence="4" id="KW-1185">Reference proteome</keyword>
<dbReference type="Proteomes" id="UP001592581">
    <property type="component" value="Unassembled WGS sequence"/>
</dbReference>
<name>A0ABV6XN67_9ACTN</name>
<dbReference type="RefSeq" id="WP_380565266.1">
    <property type="nucleotide sequence ID" value="NZ_JBEUKS010000005.1"/>
</dbReference>
<comment type="caution">
    <text evidence="3">The sequence shown here is derived from an EMBL/GenBank/DDBJ whole genome shotgun (WGS) entry which is preliminary data.</text>
</comment>
<keyword evidence="1" id="KW-0862">Zinc</keyword>
<evidence type="ECO:0000259" key="2">
    <source>
        <dbReference type="PROSITE" id="PS50966"/>
    </source>
</evidence>
<feature type="domain" description="SWIM-type" evidence="2">
    <location>
        <begin position="132"/>
        <end position="167"/>
    </location>
</feature>
<accession>A0ABV6XN67</accession>
<proteinExistence type="predicted"/>
<keyword evidence="1" id="KW-0479">Metal-binding</keyword>
<reference evidence="3 4" key="1">
    <citation type="submission" date="2024-06" db="EMBL/GenBank/DDBJ databases">
        <authorList>
            <person name="Lee S.D."/>
        </authorList>
    </citation>
    <scope>NUCLEOTIDE SEQUENCE [LARGE SCALE GENOMIC DNA]</scope>
    <source>
        <strain evidence="3 4">N1-10</strain>
    </source>
</reference>
<dbReference type="EMBL" id="JBEUKS010000005">
    <property type="protein sequence ID" value="MFC1439711.1"/>
    <property type="molecule type" value="Genomic_DNA"/>
</dbReference>
<gene>
    <name evidence="3" type="ORF">ABUW04_15745</name>
</gene>
<dbReference type="PANTHER" id="PTHR38133">
    <property type="entry name" value="SLR1429 PROTEIN"/>
    <property type="match status" value="1"/>
</dbReference>
<evidence type="ECO:0000256" key="1">
    <source>
        <dbReference type="PROSITE-ProRule" id="PRU00325"/>
    </source>
</evidence>
<protein>
    <submittedName>
        <fullName evidence="3">SWIM zinc finger family protein</fullName>
    </submittedName>
</protein>
<dbReference type="PROSITE" id="PS50966">
    <property type="entry name" value="ZF_SWIM"/>
    <property type="match status" value="1"/>
</dbReference>
<evidence type="ECO:0000313" key="3">
    <source>
        <dbReference type="EMBL" id="MFC1439711.1"/>
    </source>
</evidence>
<organism evidence="3 4">
    <name type="scientific">Streptacidiphilus jeojiensis</name>
    <dbReference type="NCBI Taxonomy" id="3229225"/>
    <lineage>
        <taxon>Bacteria</taxon>
        <taxon>Bacillati</taxon>
        <taxon>Actinomycetota</taxon>
        <taxon>Actinomycetes</taxon>
        <taxon>Kitasatosporales</taxon>
        <taxon>Streptomycetaceae</taxon>
        <taxon>Streptacidiphilus</taxon>
    </lineage>
</organism>
<keyword evidence="1" id="KW-0863">Zinc-finger</keyword>
<dbReference type="InterPro" id="IPR007527">
    <property type="entry name" value="Znf_SWIM"/>
</dbReference>
<sequence>MTGQPRNRAEIARTFEALPPTRNSRAPFAESWWGREWVRALEASSLDYGRLQRGRTYARSGAVGAVTVGPGSAAAHVQGSRRTPYRSSVTVEQLTGRQWDRLLDMIADRAANIAALLDGDMPATLAEDAEAAGVPLLPGPGDLDPACSCPDWGFPCKHAAALCYQLARLLDRDPFVLLLLRGRGERELMDELSRRNTARAAAEAVANSSTGAAGATPIAPPPQAADLAKAAFAARAGLPALPAPQAPPARAARGPVLVGSAVPEPGVDPAALELLAADAALRAHQLLIAALSAQHAGTPPPTPLTPWQDAVRLAAAHPTLKVFARISSTCGRTPTELAAAIRAWRHGGPVSLDVLETPWTPPPGRLERDRQALLADWADGTPPRLRTWRNRWTVESAGTAAGSNAQLRLGQDGLWYPYTRDHNTWWPSGPPDPDPAVVLATLLQGTADGAP</sequence>
<dbReference type="PANTHER" id="PTHR38133:SF1">
    <property type="entry name" value="SLR1429 PROTEIN"/>
    <property type="match status" value="1"/>
</dbReference>
<evidence type="ECO:0000313" key="4">
    <source>
        <dbReference type="Proteomes" id="UP001592581"/>
    </source>
</evidence>
<dbReference type="Pfam" id="PF04434">
    <property type="entry name" value="SWIM"/>
    <property type="match status" value="1"/>
</dbReference>